<name>A0A423PZ96_9GAMM</name>
<dbReference type="Pfam" id="PF06097">
    <property type="entry name" value="DUF945"/>
    <property type="match status" value="1"/>
</dbReference>
<dbReference type="RefSeq" id="WP_123657345.1">
    <property type="nucleotide sequence ID" value="NZ_AYKG01000009.1"/>
</dbReference>
<dbReference type="OrthoDB" id="8523324at2"/>
<dbReference type="EMBL" id="AYKG01000009">
    <property type="protein sequence ID" value="ROO30870.1"/>
    <property type="molecule type" value="Genomic_DNA"/>
</dbReference>
<keyword evidence="1" id="KW-1133">Transmembrane helix</keyword>
<feature type="transmembrane region" description="Helical" evidence="1">
    <location>
        <begin position="20"/>
        <end position="42"/>
    </location>
</feature>
<gene>
    <name evidence="2" type="ORF">SAJA_03965</name>
</gene>
<organism evidence="2 3">
    <name type="scientific">Salinisphaera japonica YTM-1</name>
    <dbReference type="NCBI Taxonomy" id="1209778"/>
    <lineage>
        <taxon>Bacteria</taxon>
        <taxon>Pseudomonadati</taxon>
        <taxon>Pseudomonadota</taxon>
        <taxon>Gammaproteobacteria</taxon>
        <taxon>Salinisphaerales</taxon>
        <taxon>Salinisphaeraceae</taxon>
        <taxon>Salinisphaera</taxon>
    </lineage>
</organism>
<reference evidence="2 3" key="1">
    <citation type="submission" date="2013-10" db="EMBL/GenBank/DDBJ databases">
        <title>Salinisphaera japonica YTM-1 Genome Sequencing.</title>
        <authorList>
            <person name="Lai Q."/>
            <person name="Li C."/>
            <person name="Shao Z."/>
        </authorList>
    </citation>
    <scope>NUCLEOTIDE SEQUENCE [LARGE SCALE GENOMIC DNA]</scope>
    <source>
        <strain evidence="2 3">YTM-1</strain>
    </source>
</reference>
<evidence type="ECO:0000256" key="1">
    <source>
        <dbReference type="SAM" id="Phobius"/>
    </source>
</evidence>
<evidence type="ECO:0000313" key="3">
    <source>
        <dbReference type="Proteomes" id="UP000285310"/>
    </source>
</evidence>
<dbReference type="InterPro" id="IPR010352">
    <property type="entry name" value="DUF945"/>
</dbReference>
<accession>A0A423PZ96</accession>
<keyword evidence="1" id="KW-0812">Transmembrane</keyword>
<sequence length="466" mass="49176">MGSTRPLGAPRQRRSLIGTLARTVLAGGLALAVVFVGLPWLVGQQLEARLHDSLEQGAHNAGLRLADWRLKRGLRASDVEARLVADTCISACTAARFSGRLVHGPLWAGRTGVDLGLARLTGRLSREAGHNGPALPGLPALRVAATADLLGTGRVTISAPAFETAIIRASDTAIEARTPRLAGAASHADLAFSDFGRRLGVWRVEMPRLVRAGATAGQIGVRGLTARGDIQAQTLSMHLQRVVADDGQGRATRIRDLAASLAPADAGRQRLAVDADRILLPDNQNAALTLEAVGNRAVFVAGPRIAAGWRARGGLAGGALNQSGFYDETVAEALAAADLEAQMSLVAGDERLSARLILAAPPDLGGPTNAVDVLSALDLQARAGLSQHWLRRLAARARPPAPIDDTERVIDRMIEQLVARALIVRDGPARYASRARFQDGRLIINGRPRPEWRSIAQQLQAAAPGL</sequence>
<dbReference type="Proteomes" id="UP000285310">
    <property type="component" value="Unassembled WGS sequence"/>
</dbReference>
<comment type="caution">
    <text evidence="2">The sequence shown here is derived from an EMBL/GenBank/DDBJ whole genome shotgun (WGS) entry which is preliminary data.</text>
</comment>
<keyword evidence="1" id="KW-0472">Membrane</keyword>
<evidence type="ECO:0008006" key="4">
    <source>
        <dbReference type="Google" id="ProtNLM"/>
    </source>
</evidence>
<evidence type="ECO:0000313" key="2">
    <source>
        <dbReference type="EMBL" id="ROO30870.1"/>
    </source>
</evidence>
<dbReference type="InParanoid" id="A0A423PZ96"/>
<proteinExistence type="predicted"/>
<dbReference type="AlphaFoldDB" id="A0A423PZ96"/>
<keyword evidence="3" id="KW-1185">Reference proteome</keyword>
<protein>
    <recommendedName>
        <fullName evidence="4">DUF945 domain-containing protein</fullName>
    </recommendedName>
</protein>